<comment type="caution">
    <text evidence="2">The sequence shown here is derived from an EMBL/GenBank/DDBJ whole genome shotgun (WGS) entry which is preliminary data.</text>
</comment>
<keyword evidence="1" id="KW-0812">Transmembrane</keyword>
<dbReference type="EMBL" id="PISE01000067">
    <property type="protein sequence ID" value="PKG21638.1"/>
    <property type="molecule type" value="Genomic_DNA"/>
</dbReference>
<keyword evidence="1" id="KW-1133">Transmembrane helix</keyword>
<evidence type="ECO:0000313" key="2">
    <source>
        <dbReference type="EMBL" id="PKG21638.1"/>
    </source>
</evidence>
<accession>A0A2N0YWK1</accession>
<keyword evidence="1" id="KW-0472">Membrane</keyword>
<keyword evidence="3" id="KW-1185">Reference proteome</keyword>
<dbReference type="RefSeq" id="WP_101179489.1">
    <property type="nucleotide sequence ID" value="NZ_PISE01000067.1"/>
</dbReference>
<evidence type="ECO:0000256" key="1">
    <source>
        <dbReference type="SAM" id="Phobius"/>
    </source>
</evidence>
<name>A0A2N0YWK1_9BACI</name>
<protein>
    <submittedName>
        <fullName evidence="2">Uncharacterized protein</fullName>
    </submittedName>
</protein>
<sequence>MRTSFFITIIVFGGFGYFVYNNLHNKKTNNELEFAKKADVEESTINKEDKIEVRTEVSLNKVWEYYFDKSIDESTKYFCFG</sequence>
<dbReference type="AlphaFoldDB" id="A0A2N0YWK1"/>
<dbReference type="Proteomes" id="UP000233375">
    <property type="component" value="Unassembled WGS sequence"/>
</dbReference>
<reference evidence="2 3" key="1">
    <citation type="journal article" date="2003" name="Int. J. Syst. Evol. Microbiol.">
        <title>Bacillus nealsonii sp. nov., isolated from a spacecraft-assembly facility, whose spores are gamma-radiation resistant.</title>
        <authorList>
            <person name="Venkateswaran K."/>
            <person name="Kempf M."/>
            <person name="Chen F."/>
            <person name="Satomi M."/>
            <person name="Nicholson W."/>
            <person name="Kern R."/>
        </authorList>
    </citation>
    <scope>NUCLEOTIDE SEQUENCE [LARGE SCALE GENOMIC DNA]</scope>
    <source>
        <strain evidence="2 3">FO-92</strain>
    </source>
</reference>
<organism evidence="2 3">
    <name type="scientific">Niallia nealsonii</name>
    <dbReference type="NCBI Taxonomy" id="115979"/>
    <lineage>
        <taxon>Bacteria</taxon>
        <taxon>Bacillati</taxon>
        <taxon>Bacillota</taxon>
        <taxon>Bacilli</taxon>
        <taxon>Bacillales</taxon>
        <taxon>Bacillaceae</taxon>
        <taxon>Niallia</taxon>
    </lineage>
</organism>
<feature type="transmembrane region" description="Helical" evidence="1">
    <location>
        <begin position="6"/>
        <end position="23"/>
    </location>
</feature>
<gene>
    <name evidence="2" type="ORF">CWS01_21360</name>
</gene>
<proteinExistence type="predicted"/>
<evidence type="ECO:0000313" key="3">
    <source>
        <dbReference type="Proteomes" id="UP000233375"/>
    </source>
</evidence>